<dbReference type="InterPro" id="IPR010033">
    <property type="entry name" value="HAD_SF_ppase_IIIC"/>
</dbReference>
<feature type="domain" description="BF1531-like N-terminal" evidence="1">
    <location>
        <begin position="62"/>
        <end position="251"/>
    </location>
</feature>
<dbReference type="InterPro" id="IPR036412">
    <property type="entry name" value="HAD-like_sf"/>
</dbReference>
<reference evidence="3 5" key="2">
    <citation type="submission" date="2020-08" db="EMBL/GenBank/DDBJ databases">
        <title>Sequencing the genomes of 1000 actinobacteria strains.</title>
        <authorList>
            <person name="Klenk H.-P."/>
        </authorList>
    </citation>
    <scope>NUCLEOTIDE SEQUENCE [LARGE SCALE GENOMIC DNA]</scope>
    <source>
        <strain evidence="3 5">DSM 9581</strain>
    </source>
</reference>
<name>A0A511FI31_9CELL</name>
<dbReference type="Proteomes" id="UP000564629">
    <property type="component" value="Unassembled WGS sequence"/>
</dbReference>
<sequence>MKRYLDQALAHHRAGDTSAALDALARVARSEPDFTVWATADRLLTRLRSDGAPPAWARRTMRLALLSSHTSGQLAAALRVAALAHGVALETYETGYRAYEQAVLDPGSELYAFAPDVVLLVIDHRDLRLPEAPDDPLGAVDAEVARWAGLWDLVRERTGATIVQTTFVPAPDDALGGLGAVLPAGRSRLVRAVNAALADHLPRGTHLVDAEMVAAEVGLSAWFDDRFWYTSKHAIGLGAVGPLAVRAMDVVAAAAGLSRKVVVVDLDNTLWGGVIGEDGLAGITLGGGPAGEAFVAFQRYVSALCSRGLVLAVSSKNNPDEARAPFTEHPEMVLRLEDFVSFQASWGDKPSALRAIADDLDLGLDSLVFVDDNPLERERVHHDLPQVAVVDLPTDPSGYIRALARFPGLQTTALSAEDGRRTEQYRARAQIRDVATQASTPEEFLAGLDMTATLEDLDATNLPRIVQLIGKTNQLNLTGRRHTATAVETLAATPGAVIWGMRVRDRFDDHGLVAALIAVPDADALVIDTFVMSCRVLGRTAENALLAVLVDHAREHGFARVVGHLVPSGRNAPAEPILPTTGFSRIDTPGAVDEHGHGPTQTWELTTDREPHRPEYITVALPSDRQTSST</sequence>
<dbReference type="EMBL" id="JACHDN010000001">
    <property type="protein sequence ID" value="MBB5475095.1"/>
    <property type="molecule type" value="Genomic_DNA"/>
</dbReference>
<organism evidence="2 4">
    <name type="scientific">Cellulomonas hominis</name>
    <dbReference type="NCBI Taxonomy" id="156981"/>
    <lineage>
        <taxon>Bacteria</taxon>
        <taxon>Bacillati</taxon>
        <taxon>Actinomycetota</taxon>
        <taxon>Actinomycetes</taxon>
        <taxon>Micrococcales</taxon>
        <taxon>Cellulomonadaceae</taxon>
        <taxon>Cellulomonas</taxon>
    </lineage>
</organism>
<dbReference type="InterPro" id="IPR010037">
    <property type="entry name" value="FkbH_domain"/>
</dbReference>
<evidence type="ECO:0000313" key="3">
    <source>
        <dbReference type="EMBL" id="MBB5475095.1"/>
    </source>
</evidence>
<dbReference type="NCBIfam" id="TIGR01686">
    <property type="entry name" value="FkbH"/>
    <property type="match status" value="1"/>
</dbReference>
<dbReference type="OrthoDB" id="323926at2"/>
<dbReference type="Gene3D" id="3.40.50.1000">
    <property type="entry name" value="HAD superfamily/HAD-like"/>
    <property type="match status" value="1"/>
</dbReference>
<dbReference type="Proteomes" id="UP000321723">
    <property type="component" value="Unassembled WGS sequence"/>
</dbReference>
<keyword evidence="4" id="KW-1185">Reference proteome</keyword>
<reference evidence="2 4" key="1">
    <citation type="submission" date="2019-07" db="EMBL/GenBank/DDBJ databases">
        <title>Whole genome shotgun sequence of Cellulomonas hominis NBRC 16055.</title>
        <authorList>
            <person name="Hosoyama A."/>
            <person name="Uohara A."/>
            <person name="Ohji S."/>
            <person name="Ichikawa N."/>
        </authorList>
    </citation>
    <scope>NUCLEOTIDE SEQUENCE [LARGE SCALE GENOMIC DNA]</scope>
    <source>
        <strain evidence="2 4">NBRC 16055</strain>
    </source>
</reference>
<proteinExistence type="predicted"/>
<evidence type="ECO:0000313" key="4">
    <source>
        <dbReference type="Proteomes" id="UP000321723"/>
    </source>
</evidence>
<gene>
    <name evidence="2" type="ORF">CHO01_40210</name>
    <name evidence="3" type="ORF">HNR08_003831</name>
</gene>
<dbReference type="AlphaFoldDB" id="A0A511FI31"/>
<dbReference type="Gene3D" id="3.40.50.1110">
    <property type="entry name" value="SGNH hydrolase"/>
    <property type="match status" value="1"/>
</dbReference>
<dbReference type="EMBL" id="BJVQ01000135">
    <property type="protein sequence ID" value="GEL48905.1"/>
    <property type="molecule type" value="Genomic_DNA"/>
</dbReference>
<dbReference type="SUPFAM" id="SSF56784">
    <property type="entry name" value="HAD-like"/>
    <property type="match status" value="1"/>
</dbReference>
<dbReference type="NCBIfam" id="TIGR01681">
    <property type="entry name" value="HAD-SF-IIIC"/>
    <property type="match status" value="1"/>
</dbReference>
<protein>
    <submittedName>
        <fullName evidence="3">FkbH-like protein</fullName>
    </submittedName>
    <submittedName>
        <fullName evidence="2">Methoxymalonyl-ACP biosynthesis protein FkbH</fullName>
    </submittedName>
</protein>
<evidence type="ECO:0000313" key="5">
    <source>
        <dbReference type="Proteomes" id="UP000564629"/>
    </source>
</evidence>
<dbReference type="RefSeq" id="WP_146840900.1">
    <property type="nucleotide sequence ID" value="NZ_BJVQ01000135.1"/>
</dbReference>
<dbReference type="InterPro" id="IPR023214">
    <property type="entry name" value="HAD_sf"/>
</dbReference>
<evidence type="ECO:0000259" key="1">
    <source>
        <dbReference type="Pfam" id="PF21211"/>
    </source>
</evidence>
<accession>A0A511FI31</accession>
<dbReference type="InterPro" id="IPR036514">
    <property type="entry name" value="SGNH_hydro_sf"/>
</dbReference>
<dbReference type="Pfam" id="PF21211">
    <property type="entry name" value="FkbH_N"/>
    <property type="match status" value="1"/>
</dbReference>
<evidence type="ECO:0000313" key="2">
    <source>
        <dbReference type="EMBL" id="GEL48905.1"/>
    </source>
</evidence>
<dbReference type="InterPro" id="IPR049369">
    <property type="entry name" value="BF1531-like_N"/>
</dbReference>
<comment type="caution">
    <text evidence="2">The sequence shown here is derived from an EMBL/GenBank/DDBJ whole genome shotgun (WGS) entry which is preliminary data.</text>
</comment>